<proteinExistence type="predicted"/>
<dbReference type="PANTHER" id="PTHR35400">
    <property type="entry name" value="SLR1083 PROTEIN"/>
    <property type="match status" value="1"/>
</dbReference>
<keyword evidence="3" id="KW-1185">Reference proteome</keyword>
<keyword evidence="2" id="KW-0378">Hydrolase</keyword>
<accession>A0A7C9J0A3</accession>
<dbReference type="CDD" id="cd06260">
    <property type="entry name" value="DUF820-like"/>
    <property type="match status" value="1"/>
</dbReference>
<evidence type="ECO:0000259" key="1">
    <source>
        <dbReference type="Pfam" id="PF05685"/>
    </source>
</evidence>
<dbReference type="GO" id="GO:0004519">
    <property type="term" value="F:endonuclease activity"/>
    <property type="evidence" value="ECO:0007669"/>
    <property type="project" value="UniProtKB-KW"/>
</dbReference>
<keyword evidence="2" id="KW-0540">Nuclease</keyword>
<organism evidence="2 3">
    <name type="scientific">Herbidospora solisilvae</name>
    <dbReference type="NCBI Taxonomy" id="2696284"/>
    <lineage>
        <taxon>Bacteria</taxon>
        <taxon>Bacillati</taxon>
        <taxon>Actinomycetota</taxon>
        <taxon>Actinomycetes</taxon>
        <taxon>Streptosporangiales</taxon>
        <taxon>Streptosporangiaceae</taxon>
        <taxon>Herbidospora</taxon>
    </lineage>
</organism>
<dbReference type="Pfam" id="PF05685">
    <property type="entry name" value="Uma2"/>
    <property type="match status" value="1"/>
</dbReference>
<dbReference type="InterPro" id="IPR008538">
    <property type="entry name" value="Uma2"/>
</dbReference>
<sequence>MSPSPRDLPWRAFYPETVPDDWFRTLSSQPHPLTVEEYALLPDDLLIEVVDGYVVHRPANGRRHQTVARRLADLLEKHAREAMARGYGCLTVANAADVRLRDVPLHVRRPDVVLFRCLDDDHVLRPDDVVLAVEIVEAGTETTDTCGKPSEYGRAGILYYWIVRLDRTGASAVERYHLDQATMTYKHIGTLMRDAGGAPEIGMPIPMIIDWPELQD</sequence>
<comment type="caution">
    <text evidence="2">The sequence shown here is derived from an EMBL/GenBank/DDBJ whole genome shotgun (WGS) entry which is preliminary data.</text>
</comment>
<name>A0A7C9J0A3_9ACTN</name>
<keyword evidence="2" id="KW-0255">Endonuclease</keyword>
<dbReference type="InterPro" id="IPR011335">
    <property type="entry name" value="Restrct_endonuc-II-like"/>
</dbReference>
<dbReference type="EMBL" id="WXEW01000001">
    <property type="protein sequence ID" value="NAS20666.1"/>
    <property type="molecule type" value="Genomic_DNA"/>
</dbReference>
<dbReference type="PANTHER" id="PTHR35400:SF3">
    <property type="entry name" value="SLL1072 PROTEIN"/>
    <property type="match status" value="1"/>
</dbReference>
<protein>
    <submittedName>
        <fullName evidence="2">Uma2 family endonuclease</fullName>
    </submittedName>
</protein>
<evidence type="ECO:0000313" key="2">
    <source>
        <dbReference type="EMBL" id="NAS20666.1"/>
    </source>
</evidence>
<dbReference type="Gene3D" id="3.90.1570.10">
    <property type="entry name" value="tt1808, chain A"/>
    <property type="match status" value="1"/>
</dbReference>
<feature type="domain" description="Putative restriction endonuclease" evidence="1">
    <location>
        <begin position="35"/>
        <end position="185"/>
    </location>
</feature>
<evidence type="ECO:0000313" key="3">
    <source>
        <dbReference type="Proteomes" id="UP000479526"/>
    </source>
</evidence>
<dbReference type="SUPFAM" id="SSF52980">
    <property type="entry name" value="Restriction endonuclease-like"/>
    <property type="match status" value="1"/>
</dbReference>
<reference evidence="2 3" key="1">
    <citation type="submission" date="2020-01" db="EMBL/GenBank/DDBJ databases">
        <title>Herbidospora sp. NEAU-GS84 nov., a novel actinomycete isolated from soil.</title>
        <authorList>
            <person name="Han L."/>
        </authorList>
    </citation>
    <scope>NUCLEOTIDE SEQUENCE [LARGE SCALE GENOMIC DNA]</scope>
    <source>
        <strain evidence="2 3">NEAU-GS84</strain>
    </source>
</reference>
<dbReference type="Proteomes" id="UP000479526">
    <property type="component" value="Unassembled WGS sequence"/>
</dbReference>
<dbReference type="InterPro" id="IPR012296">
    <property type="entry name" value="Nuclease_put_TT1808"/>
</dbReference>
<gene>
    <name evidence="2" type="ORF">GT755_03085</name>
</gene>
<dbReference type="AlphaFoldDB" id="A0A7C9J0A3"/>